<dbReference type="GeneID" id="85361871"/>
<proteinExistence type="predicted"/>
<evidence type="ECO:0000313" key="1">
    <source>
        <dbReference type="EMBL" id="KAK0442770.1"/>
    </source>
</evidence>
<dbReference type="AlphaFoldDB" id="A0AA39JIX3"/>
<evidence type="ECO:0008006" key="3">
    <source>
        <dbReference type="Google" id="ProtNLM"/>
    </source>
</evidence>
<dbReference type="Gene3D" id="1.20.1280.50">
    <property type="match status" value="1"/>
</dbReference>
<comment type="caution">
    <text evidence="1">The sequence shown here is derived from an EMBL/GenBank/DDBJ whole genome shotgun (WGS) entry which is preliminary data.</text>
</comment>
<keyword evidence="2" id="KW-1185">Reference proteome</keyword>
<dbReference type="SUPFAM" id="SSF52047">
    <property type="entry name" value="RNI-like"/>
    <property type="match status" value="1"/>
</dbReference>
<dbReference type="RefSeq" id="XP_060324457.1">
    <property type="nucleotide sequence ID" value="XM_060478323.1"/>
</dbReference>
<accession>A0AA39JIX3</accession>
<reference evidence="1" key="1">
    <citation type="submission" date="2023-06" db="EMBL/GenBank/DDBJ databases">
        <authorList>
            <consortium name="Lawrence Berkeley National Laboratory"/>
            <person name="Ahrendt S."/>
            <person name="Sahu N."/>
            <person name="Indic B."/>
            <person name="Wong-Bajracharya J."/>
            <person name="Merenyi Z."/>
            <person name="Ke H.-M."/>
            <person name="Monk M."/>
            <person name="Kocsube S."/>
            <person name="Drula E."/>
            <person name="Lipzen A."/>
            <person name="Balint B."/>
            <person name="Henrissat B."/>
            <person name="Andreopoulos B."/>
            <person name="Martin F.M."/>
            <person name="Harder C.B."/>
            <person name="Rigling D."/>
            <person name="Ford K.L."/>
            <person name="Foster G.D."/>
            <person name="Pangilinan J."/>
            <person name="Papanicolaou A."/>
            <person name="Barry K."/>
            <person name="LaButti K."/>
            <person name="Viragh M."/>
            <person name="Koriabine M."/>
            <person name="Yan M."/>
            <person name="Riley R."/>
            <person name="Champramary S."/>
            <person name="Plett K.L."/>
            <person name="Tsai I.J."/>
            <person name="Slot J."/>
            <person name="Sipos G."/>
            <person name="Plett J."/>
            <person name="Nagy L.G."/>
            <person name="Grigoriev I.V."/>
        </authorList>
    </citation>
    <scope>NUCLEOTIDE SEQUENCE</scope>
    <source>
        <strain evidence="1">CCBAS 213</strain>
    </source>
</reference>
<dbReference type="Proteomes" id="UP001175211">
    <property type="component" value="Unassembled WGS sequence"/>
</dbReference>
<protein>
    <recommendedName>
        <fullName evidence="3">F-box domain-containing protein</fullName>
    </recommendedName>
</protein>
<organism evidence="1 2">
    <name type="scientific">Armillaria tabescens</name>
    <name type="common">Ringless honey mushroom</name>
    <name type="synonym">Agaricus tabescens</name>
    <dbReference type="NCBI Taxonomy" id="1929756"/>
    <lineage>
        <taxon>Eukaryota</taxon>
        <taxon>Fungi</taxon>
        <taxon>Dikarya</taxon>
        <taxon>Basidiomycota</taxon>
        <taxon>Agaricomycotina</taxon>
        <taxon>Agaricomycetes</taxon>
        <taxon>Agaricomycetidae</taxon>
        <taxon>Agaricales</taxon>
        <taxon>Marasmiineae</taxon>
        <taxon>Physalacriaceae</taxon>
        <taxon>Desarmillaria</taxon>
    </lineage>
</organism>
<sequence length="477" mass="54510">MEESLILNTQLQAIPEPNSPIHSLPPEILSKIFLLTFKNDLYSILATGGPWLLGRVCCQWRDITWCYPALWSSFKVDLPERQWRTERPGIEVWMFQEALHWTRQSGLYMDIDVSILCHDHANAITQTLLQHAPQWENIRLSGHMVDLWACRWSRFTDSSPAHFPLLKSLHLDAHFPKSLHATLSLFNHAPILRHLRFIVLAPLLLQFHPDKMPFPWSHLTHLHLSVFESDGVTPWGPIIKVLHLCTNLEELTEQSALCLEQDPISPLTLQKLCSLTVKSFRLLQCLVYPILEYLLFTMPPEEPGPSGSLPLFHQFFECSGSQLQTLDICIMGDSMDPVQLFSYLPRLHKLHLFFPDDNDKDPSRFFKCLGDTSAVLPSLSDLGLHVGKIFTWDELLVRIIAKWWRDSGLSQVCIQCDEACVGVNGDQAAQNLMCFNRLKLLKAEGLDISILVKGGTKIWYDLLEDGAHNNVLYSTVH</sequence>
<dbReference type="EMBL" id="JAUEPS010000062">
    <property type="protein sequence ID" value="KAK0442770.1"/>
    <property type="molecule type" value="Genomic_DNA"/>
</dbReference>
<gene>
    <name evidence="1" type="ORF">EV420DRAFT_1649515</name>
</gene>
<evidence type="ECO:0000313" key="2">
    <source>
        <dbReference type="Proteomes" id="UP001175211"/>
    </source>
</evidence>
<name>A0AA39JIX3_ARMTA</name>